<reference evidence="2 3" key="1">
    <citation type="submission" date="2023-07" db="EMBL/GenBank/DDBJ databases">
        <authorList>
            <person name="Kim M.K."/>
        </authorList>
    </citation>
    <scope>NUCLEOTIDE SEQUENCE [LARGE SCALE GENOMIC DNA]</scope>
    <source>
        <strain evidence="2 3">KR1UV-12</strain>
    </source>
</reference>
<dbReference type="Gene3D" id="3.40.630.30">
    <property type="match status" value="1"/>
</dbReference>
<dbReference type="PROSITE" id="PS51186">
    <property type="entry name" value="GNAT"/>
    <property type="match status" value="1"/>
</dbReference>
<dbReference type="RefSeq" id="WP_305173559.1">
    <property type="nucleotide sequence ID" value="NZ_JAUUDS010000005.1"/>
</dbReference>
<dbReference type="Pfam" id="PF00583">
    <property type="entry name" value="Acetyltransf_1"/>
    <property type="match status" value="1"/>
</dbReference>
<accession>A0ABT9ELM4</accession>
<name>A0ABT9ELM4_9SPHN</name>
<feature type="domain" description="N-acetyltransferase" evidence="1">
    <location>
        <begin position="3"/>
        <end position="134"/>
    </location>
</feature>
<keyword evidence="3" id="KW-1185">Reference proteome</keyword>
<protein>
    <submittedName>
        <fullName evidence="2">GNAT family N-acetyltransferase</fullName>
    </submittedName>
</protein>
<proteinExistence type="predicted"/>
<dbReference type="InterPro" id="IPR016181">
    <property type="entry name" value="Acyl_CoA_acyltransferase"/>
</dbReference>
<evidence type="ECO:0000259" key="1">
    <source>
        <dbReference type="PROSITE" id="PS51186"/>
    </source>
</evidence>
<dbReference type="SUPFAM" id="SSF55729">
    <property type="entry name" value="Acyl-CoA N-acyltransferases (Nat)"/>
    <property type="match status" value="1"/>
</dbReference>
<sequence length="143" mass="15494">MTATISDDRALLDFDRIHRWLTTSYWSPGIDRATVERAAANSRCVGAYAPGGQVGFARLITDGATFGWLADVVVDEDARGQGIGRSMVRHLIEAPDLAGIRRIMLNTLDAHGVYAALGFAAPIRPDFLMERLGPGAAERLRAL</sequence>
<dbReference type="InterPro" id="IPR000182">
    <property type="entry name" value="GNAT_dom"/>
</dbReference>
<organism evidence="2 3">
    <name type="scientific">Sphingomonas aurea</name>
    <dbReference type="NCBI Taxonomy" id="3063994"/>
    <lineage>
        <taxon>Bacteria</taxon>
        <taxon>Pseudomonadati</taxon>
        <taxon>Pseudomonadota</taxon>
        <taxon>Alphaproteobacteria</taxon>
        <taxon>Sphingomonadales</taxon>
        <taxon>Sphingomonadaceae</taxon>
        <taxon>Sphingomonas</taxon>
    </lineage>
</organism>
<evidence type="ECO:0000313" key="2">
    <source>
        <dbReference type="EMBL" id="MDP1027854.1"/>
    </source>
</evidence>
<dbReference type="CDD" id="cd04301">
    <property type="entry name" value="NAT_SF"/>
    <property type="match status" value="1"/>
</dbReference>
<dbReference type="InterPro" id="IPR053144">
    <property type="entry name" value="Acetyltransferase_Butenolide"/>
</dbReference>
<comment type="caution">
    <text evidence="2">The sequence shown here is derived from an EMBL/GenBank/DDBJ whole genome shotgun (WGS) entry which is preliminary data.</text>
</comment>
<dbReference type="PANTHER" id="PTHR43233">
    <property type="entry name" value="FAMILY N-ACETYLTRANSFERASE, PUTATIVE (AFU_ORTHOLOGUE AFUA_6G03350)-RELATED"/>
    <property type="match status" value="1"/>
</dbReference>
<dbReference type="Proteomes" id="UP001230685">
    <property type="component" value="Unassembled WGS sequence"/>
</dbReference>
<dbReference type="EMBL" id="JAUUDS010000005">
    <property type="protein sequence ID" value="MDP1027854.1"/>
    <property type="molecule type" value="Genomic_DNA"/>
</dbReference>
<gene>
    <name evidence="2" type="ORF">Q5H91_11560</name>
</gene>
<evidence type="ECO:0000313" key="3">
    <source>
        <dbReference type="Proteomes" id="UP001230685"/>
    </source>
</evidence>
<dbReference type="PANTHER" id="PTHR43233:SF1">
    <property type="entry name" value="FAMILY N-ACETYLTRANSFERASE, PUTATIVE (AFU_ORTHOLOGUE AFUA_6G03350)-RELATED"/>
    <property type="match status" value="1"/>
</dbReference>